<accession>A0ABT1H948</accession>
<keyword evidence="2" id="KW-1185">Reference proteome</keyword>
<evidence type="ECO:0000313" key="1">
    <source>
        <dbReference type="EMBL" id="MCP2163143.1"/>
    </source>
</evidence>
<reference evidence="1 2" key="1">
    <citation type="submission" date="2022-06" db="EMBL/GenBank/DDBJ databases">
        <title>Genomic Encyclopedia of Archaeal and Bacterial Type Strains, Phase II (KMG-II): from individual species to whole genera.</title>
        <authorList>
            <person name="Goeker M."/>
        </authorList>
    </citation>
    <scope>NUCLEOTIDE SEQUENCE [LARGE SCALE GENOMIC DNA]</scope>
    <source>
        <strain evidence="1 2">DSM 45037</strain>
    </source>
</reference>
<name>A0ABT1H948_9NOCA</name>
<sequence>MSGWICDVPLPSGPVQLHATMDDLDEQARRLRLVTTLSYAPSADRYYVTARDPLAVDAVLECESSSRAGVLAKAVGELRQL</sequence>
<dbReference type="Proteomes" id="UP001205740">
    <property type="component" value="Unassembled WGS sequence"/>
</dbReference>
<protein>
    <submittedName>
        <fullName evidence="1">Uncharacterized protein</fullName>
    </submittedName>
</protein>
<comment type="caution">
    <text evidence="1">The sequence shown here is derived from an EMBL/GenBank/DDBJ whole genome shotgun (WGS) entry which is preliminary data.</text>
</comment>
<dbReference type="RefSeq" id="WP_253656706.1">
    <property type="nucleotide sequence ID" value="NZ_BAAAOE010000001.1"/>
</dbReference>
<gene>
    <name evidence="1" type="ORF">LX12_004358</name>
</gene>
<evidence type="ECO:0000313" key="2">
    <source>
        <dbReference type="Proteomes" id="UP001205740"/>
    </source>
</evidence>
<dbReference type="EMBL" id="JAMTCG010000027">
    <property type="protein sequence ID" value="MCP2163143.1"/>
    <property type="molecule type" value="Genomic_DNA"/>
</dbReference>
<proteinExistence type="predicted"/>
<organism evidence="1 2">
    <name type="scientific">Williamsia serinedens</name>
    <dbReference type="NCBI Taxonomy" id="391736"/>
    <lineage>
        <taxon>Bacteria</taxon>
        <taxon>Bacillati</taxon>
        <taxon>Actinomycetota</taxon>
        <taxon>Actinomycetes</taxon>
        <taxon>Mycobacteriales</taxon>
        <taxon>Nocardiaceae</taxon>
        <taxon>Williamsia</taxon>
    </lineage>
</organism>